<keyword evidence="2" id="KW-0378">Hydrolase</keyword>
<keyword evidence="2" id="KW-0788">Thiol protease</keyword>
<proteinExistence type="inferred from homology"/>
<dbReference type="GO" id="GO:0004843">
    <property type="term" value="F:cysteine-type deubiquitinase activity"/>
    <property type="evidence" value="ECO:0007669"/>
    <property type="project" value="UniProtKB-UniRule"/>
</dbReference>
<dbReference type="PROSITE" id="PS00972">
    <property type="entry name" value="USP_1"/>
    <property type="match status" value="1"/>
</dbReference>
<feature type="compositionally biased region" description="Polar residues" evidence="3">
    <location>
        <begin position="88"/>
        <end position="107"/>
    </location>
</feature>
<dbReference type="Gene3D" id="3.90.70.10">
    <property type="entry name" value="Cysteine proteinases"/>
    <property type="match status" value="1"/>
</dbReference>
<comment type="catalytic activity">
    <reaction evidence="1 2">
        <text>Thiol-dependent hydrolysis of ester, thioester, amide, peptide and isopeptide bonds formed by the C-terminal Gly of ubiquitin (a 76-residue protein attached to proteins as an intracellular targeting signal).</text>
        <dbReference type="EC" id="3.4.19.12"/>
    </reaction>
</comment>
<feature type="region of interest" description="Disordered" evidence="3">
    <location>
        <begin position="30"/>
        <end position="131"/>
    </location>
</feature>
<feature type="compositionally biased region" description="Polar residues" evidence="3">
    <location>
        <begin position="160"/>
        <end position="170"/>
    </location>
</feature>
<keyword evidence="2" id="KW-0833">Ubl conjugation pathway</keyword>
<keyword evidence="5" id="KW-1185">Reference proteome</keyword>
<dbReference type="GO" id="GO:0016579">
    <property type="term" value="P:protein deubiquitination"/>
    <property type="evidence" value="ECO:0007669"/>
    <property type="project" value="InterPro"/>
</dbReference>
<dbReference type="Proteomes" id="UP000887560">
    <property type="component" value="Unplaced"/>
</dbReference>
<feature type="compositionally biased region" description="Polar residues" evidence="3">
    <location>
        <begin position="200"/>
        <end position="211"/>
    </location>
</feature>
<evidence type="ECO:0000313" key="5">
    <source>
        <dbReference type="Proteomes" id="UP000887560"/>
    </source>
</evidence>
<dbReference type="AlphaFoldDB" id="A0A915NN41"/>
<feature type="compositionally biased region" description="Polar residues" evidence="3">
    <location>
        <begin position="114"/>
        <end position="131"/>
    </location>
</feature>
<evidence type="ECO:0000313" key="6">
    <source>
        <dbReference type="WBParaSite" id="scf7180000418633.g2673"/>
    </source>
</evidence>
<feature type="compositionally biased region" description="Basic and acidic residues" evidence="3">
    <location>
        <begin position="171"/>
        <end position="187"/>
    </location>
</feature>
<keyword evidence="2" id="KW-0645">Protease</keyword>
<feature type="compositionally biased region" description="Low complexity" evidence="3">
    <location>
        <begin position="37"/>
        <end position="59"/>
    </location>
</feature>
<dbReference type="CDD" id="cd02257">
    <property type="entry name" value="Peptidase_C19"/>
    <property type="match status" value="1"/>
</dbReference>
<dbReference type="Pfam" id="PF00443">
    <property type="entry name" value="UCH"/>
    <property type="match status" value="1"/>
</dbReference>
<accession>A0A915NN41</accession>
<dbReference type="InterPro" id="IPR038765">
    <property type="entry name" value="Papain-like_cys_pep_sf"/>
</dbReference>
<dbReference type="PROSITE" id="PS00973">
    <property type="entry name" value="USP_2"/>
    <property type="match status" value="1"/>
</dbReference>
<evidence type="ECO:0000256" key="1">
    <source>
        <dbReference type="ARBA" id="ARBA00000707"/>
    </source>
</evidence>
<sequence length="689" mass="78631">MSGTMDFPLESRFKSKEDYIKALNAFYRGDKPVTSIDNSSKASDLDLLNNSNKSNLSNNINQDSTKLSSSDGSLNKKRPVKLFGPKENSGSMPYNHGTNNSGRNSELVSPIEHPSNSSFNLNPTSEKTDQNGNIEMVSADNTKKQLSATASKGSHKNSECSKGSRFQTHSSEYKSNKFADSKRERNQQKPHSVYGKPPDTVTTRSSEQYNSVMDFDKNSNFNHKNPQKSGNPCNWPKSKLFPPDQNTSRNNQVVANNYPDNEYEHITTHSSEQNICEKKFVPKPIGIPCLKGLKNHGNTCYFNALMQSLAGCERLAEFLLCKDFDEDNRENGIFDLFLNTIRCMWFNDRVDEGCRLTIYSIADDNPAFCVNYQHDSHECIIWLLNKLNREILDFNLDGKIGKGSSFDPHIKMIKNNEVSTLLKLFQGQFRHEIKCTTSTCNFVDTSTEPFLSVSLSVPLPRKYTVKFICMNPRKIIRFHFDISESGITVKDIMEAIEKIMKSEPIIMVACKIEPNGQSYLVPDNVVLESYSQLNDFTILGIPGEIHKQYEQQLVIAISGRGTIKNTKIVNNPIELDMSPYCINENIYDLSCVIYHHGFQFSSGHYTAATRNFIDGKWRLFDDNRVSEKSQNEICESDCTYMLFYQRRRSFSWFHEAVPNKIIEKYQGITDGVDRENNKQRNNYSKRNIF</sequence>
<feature type="domain" description="USP" evidence="4">
    <location>
        <begin position="291"/>
        <end position="647"/>
    </location>
</feature>
<evidence type="ECO:0000256" key="2">
    <source>
        <dbReference type="RuleBase" id="RU366025"/>
    </source>
</evidence>
<dbReference type="PROSITE" id="PS50235">
    <property type="entry name" value="USP_3"/>
    <property type="match status" value="1"/>
</dbReference>
<protein>
    <recommendedName>
        <fullName evidence="2">Ubiquitin carboxyl-terminal hydrolase</fullName>
        <ecNumber evidence="2">3.4.19.12</ecNumber>
    </recommendedName>
</protein>
<dbReference type="SUPFAM" id="SSF54001">
    <property type="entry name" value="Cysteine proteinases"/>
    <property type="match status" value="1"/>
</dbReference>
<dbReference type="PANTHER" id="PTHR21646">
    <property type="entry name" value="UBIQUITIN CARBOXYL-TERMINAL HYDROLASE"/>
    <property type="match status" value="1"/>
</dbReference>
<feature type="compositionally biased region" description="Polar residues" evidence="3">
    <location>
        <begin position="218"/>
        <end position="232"/>
    </location>
</feature>
<feature type="region of interest" description="Disordered" evidence="3">
    <location>
        <begin position="145"/>
        <end position="250"/>
    </location>
</feature>
<dbReference type="InterPro" id="IPR028889">
    <property type="entry name" value="USP"/>
</dbReference>
<dbReference type="WBParaSite" id="scf7180000418633.g2673">
    <property type="protein sequence ID" value="scf7180000418633.g2673"/>
    <property type="gene ID" value="scf7180000418633.g2673"/>
</dbReference>
<evidence type="ECO:0000256" key="3">
    <source>
        <dbReference type="SAM" id="MobiDB-lite"/>
    </source>
</evidence>
<feature type="compositionally biased region" description="Polar residues" evidence="3">
    <location>
        <begin position="60"/>
        <end position="73"/>
    </location>
</feature>
<reference evidence="6" key="1">
    <citation type="submission" date="2022-11" db="UniProtKB">
        <authorList>
            <consortium name="WormBaseParasite"/>
        </authorList>
    </citation>
    <scope>IDENTIFICATION</scope>
</reference>
<dbReference type="GO" id="GO:0006508">
    <property type="term" value="P:proteolysis"/>
    <property type="evidence" value="ECO:0007669"/>
    <property type="project" value="UniProtKB-KW"/>
</dbReference>
<dbReference type="EC" id="3.4.19.12" evidence="2"/>
<name>A0A915NN41_9BILA</name>
<dbReference type="InterPro" id="IPR001394">
    <property type="entry name" value="Peptidase_C19_UCH"/>
</dbReference>
<evidence type="ECO:0000259" key="4">
    <source>
        <dbReference type="PROSITE" id="PS50235"/>
    </source>
</evidence>
<comment type="similarity">
    <text evidence="2">Belongs to the peptidase C19 family.</text>
</comment>
<organism evidence="5 6">
    <name type="scientific">Meloidogyne floridensis</name>
    <dbReference type="NCBI Taxonomy" id="298350"/>
    <lineage>
        <taxon>Eukaryota</taxon>
        <taxon>Metazoa</taxon>
        <taxon>Ecdysozoa</taxon>
        <taxon>Nematoda</taxon>
        <taxon>Chromadorea</taxon>
        <taxon>Rhabditida</taxon>
        <taxon>Tylenchina</taxon>
        <taxon>Tylenchomorpha</taxon>
        <taxon>Tylenchoidea</taxon>
        <taxon>Meloidogynidae</taxon>
        <taxon>Meloidogyninae</taxon>
        <taxon>Meloidogyne</taxon>
    </lineage>
</organism>
<dbReference type="InterPro" id="IPR050185">
    <property type="entry name" value="Ub_carboxyl-term_hydrolase"/>
</dbReference>
<dbReference type="InterPro" id="IPR018200">
    <property type="entry name" value="USP_CS"/>
</dbReference>